<comment type="caution">
    <text evidence="1">The sequence shown here is derived from an EMBL/GenBank/DDBJ whole genome shotgun (WGS) entry which is preliminary data.</text>
</comment>
<evidence type="ECO:0000313" key="1">
    <source>
        <dbReference type="EMBL" id="MFF8277952.1"/>
    </source>
</evidence>
<accession>A0ABW6YEI9</accession>
<gene>
    <name evidence="1" type="ORF">ACF05T_17855</name>
</gene>
<organism evidence="1 2">
    <name type="scientific">Streptomyces lateritius</name>
    <dbReference type="NCBI Taxonomy" id="67313"/>
    <lineage>
        <taxon>Bacteria</taxon>
        <taxon>Bacillati</taxon>
        <taxon>Actinomycetota</taxon>
        <taxon>Actinomycetes</taxon>
        <taxon>Kitasatosporales</taxon>
        <taxon>Streptomycetaceae</taxon>
        <taxon>Streptomyces</taxon>
    </lineage>
</organism>
<reference evidence="1 2" key="1">
    <citation type="submission" date="2024-10" db="EMBL/GenBank/DDBJ databases">
        <title>The Natural Products Discovery Center: Release of the First 8490 Sequenced Strains for Exploring Actinobacteria Biosynthetic Diversity.</title>
        <authorList>
            <person name="Kalkreuter E."/>
            <person name="Kautsar S.A."/>
            <person name="Yang D."/>
            <person name="Bader C.D."/>
            <person name="Teijaro C.N."/>
            <person name="Fluegel L."/>
            <person name="Davis C.M."/>
            <person name="Simpson J.R."/>
            <person name="Lauterbach L."/>
            <person name="Steele A.D."/>
            <person name="Gui C."/>
            <person name="Meng S."/>
            <person name="Li G."/>
            <person name="Viehrig K."/>
            <person name="Ye F."/>
            <person name="Su P."/>
            <person name="Kiefer A.F."/>
            <person name="Nichols A."/>
            <person name="Cepeda A.J."/>
            <person name="Yan W."/>
            <person name="Fan B."/>
            <person name="Jiang Y."/>
            <person name="Adhikari A."/>
            <person name="Zheng C.-J."/>
            <person name="Schuster L."/>
            <person name="Cowan T.M."/>
            <person name="Smanski M.J."/>
            <person name="Chevrette M.G."/>
            <person name="De Carvalho L.P.S."/>
            <person name="Shen B."/>
        </authorList>
    </citation>
    <scope>NUCLEOTIDE SEQUENCE [LARGE SCALE GENOMIC DNA]</scope>
    <source>
        <strain evidence="1 2">NPDC015755</strain>
    </source>
</reference>
<evidence type="ECO:0000313" key="2">
    <source>
        <dbReference type="Proteomes" id="UP001603013"/>
    </source>
</evidence>
<dbReference type="EMBL" id="JBIBSM010000008">
    <property type="protein sequence ID" value="MFF8277952.1"/>
    <property type="molecule type" value="Genomic_DNA"/>
</dbReference>
<dbReference type="Proteomes" id="UP001603013">
    <property type="component" value="Unassembled WGS sequence"/>
</dbReference>
<proteinExistence type="predicted"/>
<sequence length="196" mass="20531">MSTRNTMLRSMHDVGLAAWFGGSLMGAVGLNGAARDEGGTRAATARIASSGWARWTPVNAAAIAVHLFGSGGLLAVNAPRVAAQQGVAASTLAKSVLTGAALAATAYSRVLGKKIELASSSDPQDAEKAAKHPVDTDRAQRHLAFMQWAVPAVTGGLVILNALHGEQQRPTEQFHGMWERARSLAPHMTSHGHFLH</sequence>
<protein>
    <submittedName>
        <fullName evidence="1">Uncharacterized protein</fullName>
    </submittedName>
</protein>
<dbReference type="RefSeq" id="WP_391935158.1">
    <property type="nucleotide sequence ID" value="NZ_JBIBSM010000008.1"/>
</dbReference>
<keyword evidence="2" id="KW-1185">Reference proteome</keyword>
<name>A0ABW6YEI9_9ACTN</name>